<evidence type="ECO:0000256" key="8">
    <source>
        <dbReference type="SAM" id="Phobius"/>
    </source>
</evidence>
<dbReference type="InterPro" id="IPR020846">
    <property type="entry name" value="MFS_dom"/>
</dbReference>
<proteinExistence type="predicted"/>
<reference evidence="10 11" key="1">
    <citation type="submission" date="2019-03" db="EMBL/GenBank/DDBJ databases">
        <title>Sequencing 25 genomes of Wallemia mellicola.</title>
        <authorList>
            <person name="Gostincar C."/>
        </authorList>
    </citation>
    <scope>NUCLEOTIDE SEQUENCE [LARGE SCALE GENOMIC DNA]</scope>
    <source>
        <strain evidence="10 11">EXF-8738</strain>
    </source>
</reference>
<dbReference type="Proteomes" id="UP000305647">
    <property type="component" value="Unassembled WGS sequence"/>
</dbReference>
<feature type="transmembrane region" description="Helical" evidence="8">
    <location>
        <begin position="73"/>
        <end position="91"/>
    </location>
</feature>
<keyword evidence="3" id="KW-1003">Cell membrane</keyword>
<feature type="compositionally biased region" description="Basic and acidic residues" evidence="7">
    <location>
        <begin position="536"/>
        <end position="548"/>
    </location>
</feature>
<evidence type="ECO:0000256" key="3">
    <source>
        <dbReference type="ARBA" id="ARBA00022475"/>
    </source>
</evidence>
<accession>A0A4T0QLT4</accession>
<feature type="transmembrane region" description="Helical" evidence="8">
    <location>
        <begin position="164"/>
        <end position="183"/>
    </location>
</feature>
<feature type="domain" description="Major facilitator superfamily (MFS) profile" evidence="9">
    <location>
        <begin position="37"/>
        <end position="522"/>
    </location>
</feature>
<evidence type="ECO:0000313" key="10">
    <source>
        <dbReference type="EMBL" id="TIC25080.1"/>
    </source>
</evidence>
<comment type="caution">
    <text evidence="10">The sequence shown here is derived from an EMBL/GenBank/DDBJ whole genome shotgun (WGS) entry which is preliminary data.</text>
</comment>
<sequence length="574" mass="61974">MSSTKDDEKQKKAVRGQWRENEKAHEPQIPDNNMWIVFPCIMGAVFLSAMDQTIVSTALATISDELHASEAEYSWVGVAYMLTSTAMIPVVSKLGNIVGEKIIFLVGIVVFLLGSGLCGGAKSMIWLCTARGVQGLGGGTIMASVQIIISLITPLQSRGKFSGLIGSVWGVASLIGPLVGGAFTEHVNWNWCFFINLPIGGVVLIALIVFLKLNPKERPPYKEVLKQFDYIGLLSILTAAICIIVGFSVASSSTWKNPAVIALIVVGGVVLLFAGVWETYTTKSQIIPPRLFKTLTTSSILFGTFFHAFGFFNGSYYLPLYFQVANESSPTLAGVELLPFSLGSSITSVLSGFLVARYKRYRPIIWCSWAVQIVGYALITTLERDSNRAKQVLYLLVTAFGVGGLFQTPLLALQAAVPLADMGLSTGAYVFVRSMAGTVAISVGGTIMSNLTKKKLANIPDAGAMASSSTEDLTGIKDIEPVELKLEIQQAYSEAIATIFIVVVALIGVGLITSLFIKRYSMEVKNVKQGETQEEDKEKQDDKEKQTDIEGSSQITAAAATESYEKQEKEKGTS</sequence>
<dbReference type="GO" id="GO:0022857">
    <property type="term" value="F:transmembrane transporter activity"/>
    <property type="evidence" value="ECO:0007669"/>
    <property type="project" value="InterPro"/>
</dbReference>
<dbReference type="CDD" id="cd17502">
    <property type="entry name" value="MFS_Azr1_MDR_like"/>
    <property type="match status" value="1"/>
</dbReference>
<evidence type="ECO:0000313" key="11">
    <source>
        <dbReference type="Proteomes" id="UP000305647"/>
    </source>
</evidence>
<feature type="region of interest" description="Disordered" evidence="7">
    <location>
        <begin position="1"/>
        <end position="25"/>
    </location>
</feature>
<dbReference type="InterPro" id="IPR036259">
    <property type="entry name" value="MFS_trans_sf"/>
</dbReference>
<dbReference type="PANTHER" id="PTHR23501">
    <property type="entry name" value="MAJOR FACILITATOR SUPERFAMILY"/>
    <property type="match status" value="1"/>
</dbReference>
<dbReference type="Gene3D" id="1.20.1250.20">
    <property type="entry name" value="MFS general substrate transporter like domains"/>
    <property type="match status" value="1"/>
</dbReference>
<evidence type="ECO:0000259" key="9">
    <source>
        <dbReference type="PROSITE" id="PS50850"/>
    </source>
</evidence>
<keyword evidence="2" id="KW-0813">Transport</keyword>
<feature type="transmembrane region" description="Helical" evidence="8">
    <location>
        <begin position="363"/>
        <end position="380"/>
    </location>
</feature>
<evidence type="ECO:0000256" key="5">
    <source>
        <dbReference type="ARBA" id="ARBA00022989"/>
    </source>
</evidence>
<evidence type="ECO:0000256" key="6">
    <source>
        <dbReference type="ARBA" id="ARBA00023136"/>
    </source>
</evidence>
<feature type="transmembrane region" description="Helical" evidence="8">
    <location>
        <begin position="337"/>
        <end position="356"/>
    </location>
</feature>
<gene>
    <name evidence="10" type="ORF">E3Q10_03867</name>
</gene>
<dbReference type="EMBL" id="SPRO01000062">
    <property type="protein sequence ID" value="TIC25080.1"/>
    <property type="molecule type" value="Genomic_DNA"/>
</dbReference>
<feature type="transmembrane region" description="Helical" evidence="8">
    <location>
        <begin position="392"/>
        <end position="416"/>
    </location>
</feature>
<feature type="region of interest" description="Disordered" evidence="7">
    <location>
        <begin position="527"/>
        <end position="574"/>
    </location>
</feature>
<evidence type="ECO:0000256" key="7">
    <source>
        <dbReference type="SAM" id="MobiDB-lite"/>
    </source>
</evidence>
<keyword evidence="5 8" id="KW-1133">Transmembrane helix</keyword>
<dbReference type="InterPro" id="IPR011701">
    <property type="entry name" value="MFS"/>
</dbReference>
<feature type="transmembrane region" description="Helical" evidence="8">
    <location>
        <begin position="103"/>
        <end position="127"/>
    </location>
</feature>
<evidence type="ECO:0000256" key="2">
    <source>
        <dbReference type="ARBA" id="ARBA00022448"/>
    </source>
</evidence>
<evidence type="ECO:0000256" key="4">
    <source>
        <dbReference type="ARBA" id="ARBA00022692"/>
    </source>
</evidence>
<dbReference type="FunFam" id="1.20.1720.10:FF:000004">
    <property type="entry name" value="EmrB/QacA family drug resistance transporter"/>
    <property type="match status" value="1"/>
</dbReference>
<dbReference type="PANTHER" id="PTHR23501:SF102">
    <property type="entry name" value="DRUG TRANSPORTER, PUTATIVE (AFU_ORTHOLOGUE AFUA_3G08530)-RELATED"/>
    <property type="match status" value="1"/>
</dbReference>
<feature type="transmembrane region" description="Helical" evidence="8">
    <location>
        <begin position="428"/>
        <end position="448"/>
    </location>
</feature>
<feature type="transmembrane region" description="Helical" evidence="8">
    <location>
        <begin position="133"/>
        <end position="152"/>
    </location>
</feature>
<protein>
    <submittedName>
        <fullName evidence="10">MFS general substrate transporter</fullName>
    </submittedName>
</protein>
<feature type="transmembrane region" description="Helical" evidence="8">
    <location>
        <begin position="495"/>
        <end position="517"/>
    </location>
</feature>
<dbReference type="SUPFAM" id="SSF103473">
    <property type="entry name" value="MFS general substrate transporter"/>
    <property type="match status" value="1"/>
</dbReference>
<dbReference type="Pfam" id="PF07690">
    <property type="entry name" value="MFS_1"/>
    <property type="match status" value="1"/>
</dbReference>
<feature type="transmembrane region" description="Helical" evidence="8">
    <location>
        <begin position="189"/>
        <end position="211"/>
    </location>
</feature>
<feature type="transmembrane region" description="Helical" evidence="8">
    <location>
        <begin position="259"/>
        <end position="277"/>
    </location>
</feature>
<dbReference type="PROSITE" id="PS50850">
    <property type="entry name" value="MFS"/>
    <property type="match status" value="1"/>
</dbReference>
<evidence type="ECO:0000256" key="1">
    <source>
        <dbReference type="ARBA" id="ARBA00004651"/>
    </source>
</evidence>
<dbReference type="PRINTS" id="PR01036">
    <property type="entry name" value="TCRTETB"/>
</dbReference>
<keyword evidence="6 8" id="KW-0472">Membrane</keyword>
<feature type="transmembrane region" description="Helical" evidence="8">
    <location>
        <begin position="298"/>
        <end position="317"/>
    </location>
</feature>
<feature type="transmembrane region" description="Helical" evidence="8">
    <location>
        <begin position="231"/>
        <end position="253"/>
    </location>
</feature>
<keyword evidence="4 8" id="KW-0812">Transmembrane</keyword>
<feature type="transmembrane region" description="Helical" evidence="8">
    <location>
        <begin position="35"/>
        <end position="61"/>
    </location>
</feature>
<comment type="subcellular location">
    <subcellularLocation>
        <location evidence="1">Cell membrane</location>
        <topology evidence="1">Multi-pass membrane protein</topology>
    </subcellularLocation>
</comment>
<feature type="compositionally biased region" description="Basic and acidic residues" evidence="7">
    <location>
        <begin position="563"/>
        <end position="574"/>
    </location>
</feature>
<name>A0A4T0QLT4_9BASI</name>
<organism evidence="10 11">
    <name type="scientific">Wallemia mellicola</name>
    <dbReference type="NCBI Taxonomy" id="1708541"/>
    <lineage>
        <taxon>Eukaryota</taxon>
        <taxon>Fungi</taxon>
        <taxon>Dikarya</taxon>
        <taxon>Basidiomycota</taxon>
        <taxon>Wallemiomycotina</taxon>
        <taxon>Wallemiomycetes</taxon>
        <taxon>Wallemiales</taxon>
        <taxon>Wallemiaceae</taxon>
        <taxon>Wallemia</taxon>
    </lineage>
</organism>
<dbReference type="GO" id="GO:0005886">
    <property type="term" value="C:plasma membrane"/>
    <property type="evidence" value="ECO:0007669"/>
    <property type="project" value="UniProtKB-SubCell"/>
</dbReference>
<dbReference type="AlphaFoldDB" id="A0A4T0QLT4"/>
<dbReference type="Gene3D" id="1.20.1720.10">
    <property type="entry name" value="Multidrug resistance protein D"/>
    <property type="match status" value="1"/>
</dbReference>